<organism evidence="3 4">
    <name type="scientific">Reticulomyxa filosa</name>
    <dbReference type="NCBI Taxonomy" id="46433"/>
    <lineage>
        <taxon>Eukaryota</taxon>
        <taxon>Sar</taxon>
        <taxon>Rhizaria</taxon>
        <taxon>Retaria</taxon>
        <taxon>Foraminifera</taxon>
        <taxon>Monothalamids</taxon>
        <taxon>Reticulomyxidae</taxon>
        <taxon>Reticulomyxa</taxon>
    </lineage>
</organism>
<dbReference type="AlphaFoldDB" id="X6MIM9"/>
<feature type="compositionally biased region" description="Polar residues" evidence="1">
    <location>
        <begin position="271"/>
        <end position="286"/>
    </location>
</feature>
<keyword evidence="2" id="KW-0472">Membrane</keyword>
<evidence type="ECO:0000313" key="3">
    <source>
        <dbReference type="EMBL" id="ETO13858.1"/>
    </source>
</evidence>
<feature type="region of interest" description="Disordered" evidence="1">
    <location>
        <begin position="329"/>
        <end position="432"/>
    </location>
</feature>
<feature type="region of interest" description="Disordered" evidence="1">
    <location>
        <begin position="51"/>
        <end position="118"/>
    </location>
</feature>
<keyword evidence="4" id="KW-1185">Reference proteome</keyword>
<protein>
    <submittedName>
        <fullName evidence="3">Transcription initiation factor TFIID subunit</fullName>
    </submittedName>
</protein>
<feature type="compositionally biased region" description="Basic residues" evidence="1">
    <location>
        <begin position="154"/>
        <end position="165"/>
    </location>
</feature>
<evidence type="ECO:0000256" key="1">
    <source>
        <dbReference type="SAM" id="MobiDB-lite"/>
    </source>
</evidence>
<keyword evidence="3" id="KW-0396">Initiation factor</keyword>
<feature type="compositionally biased region" description="Basic residues" evidence="1">
    <location>
        <begin position="392"/>
        <end position="401"/>
    </location>
</feature>
<feature type="compositionally biased region" description="Basic residues" evidence="1">
    <location>
        <begin position="366"/>
        <end position="375"/>
    </location>
</feature>
<evidence type="ECO:0000313" key="4">
    <source>
        <dbReference type="Proteomes" id="UP000023152"/>
    </source>
</evidence>
<feature type="compositionally biased region" description="Basic and acidic residues" evidence="1">
    <location>
        <begin position="402"/>
        <end position="432"/>
    </location>
</feature>
<feature type="transmembrane region" description="Helical" evidence="2">
    <location>
        <begin position="17"/>
        <end position="40"/>
    </location>
</feature>
<feature type="region of interest" description="Disordered" evidence="1">
    <location>
        <begin position="218"/>
        <end position="298"/>
    </location>
</feature>
<name>X6MIM9_RETFI</name>
<accession>X6MIM9</accession>
<proteinExistence type="predicted"/>
<keyword evidence="2" id="KW-1133">Transmembrane helix</keyword>
<feature type="compositionally biased region" description="Basic residues" evidence="1">
    <location>
        <begin position="218"/>
        <end position="234"/>
    </location>
</feature>
<feature type="compositionally biased region" description="Basic and acidic residues" evidence="1">
    <location>
        <begin position="288"/>
        <end position="298"/>
    </location>
</feature>
<keyword evidence="3" id="KW-0648">Protein biosynthesis</keyword>
<evidence type="ECO:0000256" key="2">
    <source>
        <dbReference type="SAM" id="Phobius"/>
    </source>
</evidence>
<feature type="region of interest" description="Disordered" evidence="1">
    <location>
        <begin position="130"/>
        <end position="179"/>
    </location>
</feature>
<sequence length="556" mass="63636">MYIGLICVYQKKAQAKFFFFLISYNFFFFFGSVYNFFFFLKKKRGSPWPVSGNIEPIVNETSKSNKRRDRRNDEDDDTYNEQNHPDDDDKHLPFITRKDSIGSSSSDEGKSPSLNGHINHRDMVSSIVASQVSSTVSSPVNTVGSNERVNSRRSSLHNHARRHSRNSSPPPNDDQGWVWTYSDYESEPDLSSVAVTASRGTNVGKGDAATITTAMTALHKHGDHKPHAKKNSNKKTRDTQPFEHDPKDNPPPPSLPPSLSESNTHKKQKHPVTSVSNTATRSSQYETGYEHRNGENKGNEYINANANISININTNVNTNINANINTNTSANTNNANVNATNTTSNTNGNMHTGMNPSDYTNANVRTKTKVTKKRTVHNEKENKSNSQNAKRIASKKKKKHKESGSYKERHETNKMPPRDNRRSFVVSRQDHRKESETAQILERFVCVCVSYWITSQQEFFFFSNAYNRQFSGLSQTEKVTFYRIQAKKSHGISMNDLMLKFGINQPFYTEERENTEEYRVVVADFDEFQKAEMVLYFLFFFFFLKKKKTKINYMSQ</sequence>
<feature type="compositionally biased region" description="Low complexity" evidence="1">
    <location>
        <begin position="130"/>
        <end position="145"/>
    </location>
</feature>
<gene>
    <name evidence="3" type="ORF">RFI_23511</name>
</gene>
<feature type="compositionally biased region" description="Basic and acidic residues" evidence="1">
    <location>
        <begin position="83"/>
        <end position="100"/>
    </location>
</feature>
<feature type="compositionally biased region" description="Polar residues" evidence="1">
    <location>
        <begin position="348"/>
        <end position="363"/>
    </location>
</feature>
<dbReference type="GO" id="GO:0003743">
    <property type="term" value="F:translation initiation factor activity"/>
    <property type="evidence" value="ECO:0007669"/>
    <property type="project" value="UniProtKB-KW"/>
</dbReference>
<reference evidence="3 4" key="1">
    <citation type="journal article" date="2013" name="Curr. Biol.">
        <title>The Genome of the Foraminiferan Reticulomyxa filosa.</title>
        <authorList>
            <person name="Glockner G."/>
            <person name="Hulsmann N."/>
            <person name="Schleicher M."/>
            <person name="Noegel A.A."/>
            <person name="Eichinger L."/>
            <person name="Gallinger C."/>
            <person name="Pawlowski J."/>
            <person name="Sierra R."/>
            <person name="Euteneuer U."/>
            <person name="Pillet L."/>
            <person name="Moustafa A."/>
            <person name="Platzer M."/>
            <person name="Groth M."/>
            <person name="Szafranski K."/>
            <person name="Schliwa M."/>
        </authorList>
    </citation>
    <scope>NUCLEOTIDE SEQUENCE [LARGE SCALE GENOMIC DNA]</scope>
</reference>
<feature type="compositionally biased region" description="Low complexity" evidence="1">
    <location>
        <begin position="329"/>
        <end position="347"/>
    </location>
</feature>
<feature type="compositionally biased region" description="Basic and acidic residues" evidence="1">
    <location>
        <begin position="235"/>
        <end position="248"/>
    </location>
</feature>
<keyword evidence="2" id="KW-0812">Transmembrane</keyword>
<comment type="caution">
    <text evidence="3">The sequence shown here is derived from an EMBL/GenBank/DDBJ whole genome shotgun (WGS) entry which is preliminary data.</text>
</comment>
<dbReference type="EMBL" id="ASPP01020352">
    <property type="protein sequence ID" value="ETO13858.1"/>
    <property type="molecule type" value="Genomic_DNA"/>
</dbReference>
<dbReference type="Proteomes" id="UP000023152">
    <property type="component" value="Unassembled WGS sequence"/>
</dbReference>